<accession>I4EFX4</accession>
<dbReference type="Proteomes" id="UP000004221">
    <property type="component" value="Unassembled WGS sequence"/>
</dbReference>
<feature type="transmembrane region" description="Helical" evidence="1">
    <location>
        <begin position="135"/>
        <end position="153"/>
    </location>
</feature>
<organism evidence="2 3">
    <name type="scientific">Nitrolancea hollandica Lb</name>
    <dbReference type="NCBI Taxonomy" id="1129897"/>
    <lineage>
        <taxon>Bacteria</taxon>
        <taxon>Pseudomonadati</taxon>
        <taxon>Thermomicrobiota</taxon>
        <taxon>Thermomicrobia</taxon>
        <taxon>Sphaerobacterales</taxon>
        <taxon>Sphaerobacterineae</taxon>
        <taxon>Sphaerobacteraceae</taxon>
        <taxon>Nitrolancea</taxon>
    </lineage>
</organism>
<name>I4EFX4_9BACT</name>
<dbReference type="AlphaFoldDB" id="I4EFX4"/>
<dbReference type="OrthoDB" id="141174at2"/>
<evidence type="ECO:0000256" key="1">
    <source>
        <dbReference type="SAM" id="Phobius"/>
    </source>
</evidence>
<keyword evidence="1" id="KW-0472">Membrane</keyword>
<proteinExistence type="predicted"/>
<keyword evidence="1" id="KW-1133">Transmembrane helix</keyword>
<feature type="transmembrane region" description="Helical" evidence="1">
    <location>
        <begin position="105"/>
        <end position="123"/>
    </location>
</feature>
<protein>
    <recommendedName>
        <fullName evidence="4">O-antigen polymerase</fullName>
    </recommendedName>
</protein>
<sequence>MAILLVTYIGIFWNRTDTLLGEPARAFRSQVGTTSMRDERSDAWRDLERENITGNIRSAPLTGLGFGRPYRFYVPEPSLVSSGFIYWTYITHNAIFWVWMKMGAIGFIAFWLLLGSAIVQGLTSFRKLSDSTLRVLAITIAGLIVMQVIFSYGDLGLTYARPMIFLGCMLGVLVRLPELDRAADHPLPEQTVLDGV</sequence>
<evidence type="ECO:0008006" key="4">
    <source>
        <dbReference type="Google" id="ProtNLM"/>
    </source>
</evidence>
<gene>
    <name evidence="2" type="ORF">NITHO_250001</name>
</gene>
<reference evidence="2 3" key="1">
    <citation type="journal article" date="2012" name="ISME J.">
        <title>Nitrification expanded: discovery, physiology and genomics of a nitrite-oxidizing bacterium from the phylum Chloroflexi.</title>
        <authorList>
            <person name="Sorokin D.Y."/>
            <person name="Lucker S."/>
            <person name="Vejmelkova D."/>
            <person name="Kostrikina N.A."/>
            <person name="Kleerebezem R."/>
            <person name="Rijpstra W.I."/>
            <person name="Damste J.S."/>
            <person name="Le Paslier D."/>
            <person name="Muyzer G."/>
            <person name="Wagner M."/>
            <person name="van Loosdrecht M.C."/>
            <person name="Daims H."/>
        </authorList>
    </citation>
    <scope>NUCLEOTIDE SEQUENCE [LARGE SCALE GENOMIC DNA]</scope>
    <source>
        <strain evidence="3">none</strain>
    </source>
</reference>
<dbReference type="EMBL" id="CAGS01000168">
    <property type="protein sequence ID" value="CCF83586.1"/>
    <property type="molecule type" value="Genomic_DNA"/>
</dbReference>
<evidence type="ECO:0000313" key="3">
    <source>
        <dbReference type="Proteomes" id="UP000004221"/>
    </source>
</evidence>
<evidence type="ECO:0000313" key="2">
    <source>
        <dbReference type="EMBL" id="CCF83586.1"/>
    </source>
</evidence>
<comment type="caution">
    <text evidence="2">The sequence shown here is derived from an EMBL/GenBank/DDBJ whole genome shotgun (WGS) entry which is preliminary data.</text>
</comment>
<keyword evidence="1" id="KW-0812">Transmembrane</keyword>
<keyword evidence="3" id="KW-1185">Reference proteome</keyword>